<feature type="compositionally biased region" description="Basic and acidic residues" evidence="1">
    <location>
        <begin position="70"/>
        <end position="91"/>
    </location>
</feature>
<gene>
    <name evidence="2" type="ORF">KQP59_00020</name>
</gene>
<organism evidence="2 3">
    <name type="scientific">Bacteroides thetaiotaomicron</name>
    <dbReference type="NCBI Taxonomy" id="818"/>
    <lineage>
        <taxon>Bacteria</taxon>
        <taxon>Pseudomonadati</taxon>
        <taxon>Bacteroidota</taxon>
        <taxon>Bacteroidia</taxon>
        <taxon>Bacteroidales</taxon>
        <taxon>Bacteroidaceae</taxon>
        <taxon>Bacteroides</taxon>
    </lineage>
</organism>
<dbReference type="Proteomes" id="UP001156216">
    <property type="component" value="Chromosome"/>
</dbReference>
<evidence type="ECO:0000313" key="3">
    <source>
        <dbReference type="Proteomes" id="UP001156216"/>
    </source>
</evidence>
<sequence length="150" mass="17155">KWGQYIMQSSMAESGQFYDAQAAIKKHDQEAYDILLKNAENKRDGYLKKAEEEVRKAAEAAKKGNIGGHTDPEQSGKNPEAEAKQRLATERRLAQDLAALQAENRKEEIDRMQAGTEKKLAQIEYDYNARKEEINRQEADWKRENKEAGL</sequence>
<feature type="non-terminal residue" evidence="2">
    <location>
        <position position="150"/>
    </location>
</feature>
<proteinExistence type="predicted"/>
<name>A0AA46UB16_BACT4</name>
<protein>
    <submittedName>
        <fullName evidence="2">Viral A-type inclusion protein</fullName>
    </submittedName>
</protein>
<feature type="region of interest" description="Disordered" evidence="1">
    <location>
        <begin position="128"/>
        <end position="150"/>
    </location>
</feature>
<feature type="region of interest" description="Disordered" evidence="1">
    <location>
        <begin position="55"/>
        <end position="91"/>
    </location>
</feature>
<feature type="non-terminal residue" evidence="2">
    <location>
        <position position="1"/>
    </location>
</feature>
<dbReference type="EMBL" id="CP083681">
    <property type="protein sequence ID" value="UYU71536.1"/>
    <property type="molecule type" value="Genomic_DNA"/>
</dbReference>
<evidence type="ECO:0000313" key="2">
    <source>
        <dbReference type="EMBL" id="UYU71536.1"/>
    </source>
</evidence>
<reference evidence="2" key="1">
    <citation type="submission" date="2021-06" db="EMBL/GenBank/DDBJ databases">
        <title>Interrogation of the integrated mobile genetic elements in gut-associated Bacteroides with a consensus prediction approach.</title>
        <authorList>
            <person name="Campbell D.E."/>
            <person name="Leigh J.R."/>
            <person name="Kim T."/>
            <person name="England W."/>
            <person name="Whitaker R.J."/>
            <person name="Degnan P.H."/>
        </authorList>
    </citation>
    <scope>NUCLEOTIDE SEQUENCE</scope>
    <source>
        <strain evidence="2">VPI-BTDOT2</strain>
    </source>
</reference>
<dbReference type="AlphaFoldDB" id="A0AA46UB16"/>
<accession>A0AA46UB16</accession>
<evidence type="ECO:0000256" key="1">
    <source>
        <dbReference type="SAM" id="MobiDB-lite"/>
    </source>
</evidence>